<dbReference type="SUPFAM" id="SSF52540">
    <property type="entry name" value="P-loop containing nucleoside triphosphate hydrolases"/>
    <property type="match status" value="1"/>
</dbReference>
<dbReference type="InterPro" id="IPR027417">
    <property type="entry name" value="P-loop_NTPase"/>
</dbReference>
<protein>
    <recommendedName>
        <fullName evidence="3">Adenylate kinase</fullName>
    </recommendedName>
</protein>
<gene>
    <name evidence="1" type="ORF">CTER_4856</name>
</gene>
<evidence type="ECO:0008006" key="3">
    <source>
        <dbReference type="Google" id="ProtNLM"/>
    </source>
</evidence>
<dbReference type="AlphaFoldDB" id="S0FFW2"/>
<organism evidence="1 2">
    <name type="scientific">Ruminiclostridium cellobioparum subsp. termitidis CT1112</name>
    <dbReference type="NCBI Taxonomy" id="1195236"/>
    <lineage>
        <taxon>Bacteria</taxon>
        <taxon>Bacillati</taxon>
        <taxon>Bacillota</taxon>
        <taxon>Clostridia</taxon>
        <taxon>Eubacteriales</taxon>
        <taxon>Oscillospiraceae</taxon>
        <taxon>Ruminiclostridium</taxon>
    </lineage>
</organism>
<dbReference type="InterPro" id="IPR052922">
    <property type="entry name" value="Cytidylate_Kinase-2"/>
</dbReference>
<dbReference type="EMBL" id="AORV01000065">
    <property type="protein sequence ID" value="EMS69612.1"/>
    <property type="molecule type" value="Genomic_DNA"/>
</dbReference>
<keyword evidence="2" id="KW-1185">Reference proteome</keyword>
<proteinExistence type="predicted"/>
<dbReference type="Pfam" id="PF13238">
    <property type="entry name" value="AAA_18"/>
    <property type="match status" value="1"/>
</dbReference>
<dbReference type="NCBIfam" id="NF004861">
    <property type="entry name" value="PRK06217.1"/>
    <property type="match status" value="1"/>
</dbReference>
<comment type="caution">
    <text evidence="1">The sequence shown here is derived from an EMBL/GenBank/DDBJ whole genome shotgun (WGS) entry which is preliminary data.</text>
</comment>
<name>S0FFW2_RUMCE</name>
<dbReference type="RefSeq" id="WP_004629887.1">
    <property type="nucleotide sequence ID" value="NZ_AORV01000065.1"/>
</dbReference>
<dbReference type="PROSITE" id="PS51257">
    <property type="entry name" value="PROKAR_LIPOPROTEIN"/>
    <property type="match status" value="1"/>
</dbReference>
<accession>S0FFW2</accession>
<dbReference type="PANTHER" id="PTHR37816">
    <property type="entry name" value="YALI0E33011P"/>
    <property type="match status" value="1"/>
</dbReference>
<reference evidence="1 2" key="1">
    <citation type="journal article" date="2013" name="Genome Announc.">
        <title>Draft Genome Sequence of the Cellulolytic, Mesophilic, Anaerobic Bacterium Clostridium termitidis Strain CT1112 (DSM 5398).</title>
        <authorList>
            <person name="Lal S."/>
            <person name="Ramachandran U."/>
            <person name="Zhang X."/>
            <person name="Munir R."/>
            <person name="Sparling R."/>
            <person name="Levin D.B."/>
        </authorList>
    </citation>
    <scope>NUCLEOTIDE SEQUENCE [LARGE SCALE GENOMIC DNA]</scope>
    <source>
        <strain evidence="1 2">CT1112</strain>
    </source>
</reference>
<dbReference type="PANTHER" id="PTHR37816:SF2">
    <property type="entry name" value="DNA TOPOLOGY MODULATION PROTEIN FLAR-RELATED PROTEIN"/>
    <property type="match status" value="1"/>
</dbReference>
<dbReference type="Gene3D" id="3.40.50.300">
    <property type="entry name" value="P-loop containing nucleotide triphosphate hydrolases"/>
    <property type="match status" value="1"/>
</dbReference>
<dbReference type="STRING" id="1195236.CTER_4856"/>
<evidence type="ECO:0000313" key="1">
    <source>
        <dbReference type="EMBL" id="EMS69612.1"/>
    </source>
</evidence>
<sequence length="180" mass="20633">MIRHIHILGASGSGTTTLGCALEKELGYRHFDTDSYFWLPSWPPFQNIRPAEDRRKILEQDIHTADKWVLSGSLCGWGDVFIPSFELVVFLWLPGDIRLSRLIERERQRYGKEALEAGGEMYEASKEFIQWASRYDDGGMEIRSKTLHKAWLDGLNCPVLSLEGDLSVEERVSAVKELLY</sequence>
<dbReference type="eggNOG" id="COG0563">
    <property type="taxonomic scope" value="Bacteria"/>
</dbReference>
<dbReference type="PATRIC" id="fig|1195236.3.peg.5043"/>
<dbReference type="Proteomes" id="UP000014155">
    <property type="component" value="Unassembled WGS sequence"/>
</dbReference>
<evidence type="ECO:0000313" key="2">
    <source>
        <dbReference type="Proteomes" id="UP000014155"/>
    </source>
</evidence>